<feature type="region of interest" description="Disordered" evidence="1">
    <location>
        <begin position="243"/>
        <end position="285"/>
    </location>
</feature>
<protein>
    <submittedName>
        <fullName evidence="2">Uncharacterized protein</fullName>
    </submittedName>
</protein>
<proteinExistence type="predicted"/>
<sequence>MWPATPRLNISHPAVPSSPPETPRRASPVFHRQSHPKSRGAARSPVGTVPMSQRPNARAAADGPVFPFGGQTRNQLSPQSTGSSASGTDSDSSDNDSITSEQPEASPPSPRPAPVTRISHNATFVVEEMGNFEDGDEERHGALRPDHFEYPESDRSRSRSRNPPEIDQTVMYKFRNLDCGDESDETDLEDDDDYQQFLIKRRLEKRRKRMSSGSIGKRSITESIGSDTDMEDLKVQYLDATQAGSSARRLRRKLGNRQSLQFQDPPLPRIDQADEPDTSDDEFLDDDALKELPYYTLDYITMEIDSP</sequence>
<feature type="compositionally biased region" description="Low complexity" evidence="1">
    <location>
        <begin position="80"/>
        <end position="104"/>
    </location>
</feature>
<dbReference type="AlphaFoldDB" id="A0AA38RYB3"/>
<reference evidence="2" key="1">
    <citation type="submission" date="2022-07" db="EMBL/GenBank/DDBJ databases">
        <title>Fungi with potential for degradation of polypropylene.</title>
        <authorList>
            <person name="Gostincar C."/>
        </authorList>
    </citation>
    <scope>NUCLEOTIDE SEQUENCE</scope>
    <source>
        <strain evidence="2">EXF-13287</strain>
    </source>
</reference>
<feature type="compositionally biased region" description="Acidic residues" evidence="1">
    <location>
        <begin position="179"/>
        <end position="194"/>
    </location>
</feature>
<feature type="region of interest" description="Disordered" evidence="1">
    <location>
        <begin position="1"/>
        <end position="230"/>
    </location>
</feature>
<feature type="compositionally biased region" description="Basic residues" evidence="1">
    <location>
        <begin position="199"/>
        <end position="210"/>
    </location>
</feature>
<feature type="compositionally biased region" description="Acidic residues" evidence="1">
    <location>
        <begin position="273"/>
        <end position="285"/>
    </location>
</feature>
<gene>
    <name evidence="2" type="ORF">NKR19_g6917</name>
</gene>
<evidence type="ECO:0000313" key="3">
    <source>
        <dbReference type="Proteomes" id="UP001174691"/>
    </source>
</evidence>
<name>A0AA38RYB3_9PEZI</name>
<accession>A0AA38RYB3</accession>
<evidence type="ECO:0000256" key="1">
    <source>
        <dbReference type="SAM" id="MobiDB-lite"/>
    </source>
</evidence>
<keyword evidence="3" id="KW-1185">Reference proteome</keyword>
<evidence type="ECO:0000313" key="2">
    <source>
        <dbReference type="EMBL" id="KAJ9143236.1"/>
    </source>
</evidence>
<feature type="compositionally biased region" description="Basic and acidic residues" evidence="1">
    <location>
        <begin position="137"/>
        <end position="157"/>
    </location>
</feature>
<dbReference type="Proteomes" id="UP001174691">
    <property type="component" value="Unassembled WGS sequence"/>
</dbReference>
<dbReference type="EMBL" id="JANBVN010000114">
    <property type="protein sequence ID" value="KAJ9143236.1"/>
    <property type="molecule type" value="Genomic_DNA"/>
</dbReference>
<comment type="caution">
    <text evidence="2">The sequence shown here is derived from an EMBL/GenBank/DDBJ whole genome shotgun (WGS) entry which is preliminary data.</text>
</comment>
<organism evidence="2 3">
    <name type="scientific">Coniochaeta hoffmannii</name>
    <dbReference type="NCBI Taxonomy" id="91930"/>
    <lineage>
        <taxon>Eukaryota</taxon>
        <taxon>Fungi</taxon>
        <taxon>Dikarya</taxon>
        <taxon>Ascomycota</taxon>
        <taxon>Pezizomycotina</taxon>
        <taxon>Sordariomycetes</taxon>
        <taxon>Sordariomycetidae</taxon>
        <taxon>Coniochaetales</taxon>
        <taxon>Coniochaetaceae</taxon>
        <taxon>Coniochaeta</taxon>
    </lineage>
</organism>